<dbReference type="SMART" id="SM00082">
    <property type="entry name" value="LRRCT"/>
    <property type="match status" value="1"/>
</dbReference>
<dbReference type="SUPFAM" id="SSF52058">
    <property type="entry name" value="L domain-like"/>
    <property type="match status" value="1"/>
</dbReference>
<dbReference type="InterPro" id="IPR050541">
    <property type="entry name" value="LRR_TM_domain-containing"/>
</dbReference>
<evidence type="ECO:0000313" key="6">
    <source>
        <dbReference type="Proteomes" id="UP000261360"/>
    </source>
</evidence>
<evidence type="ECO:0000259" key="4">
    <source>
        <dbReference type="SMART" id="SM00082"/>
    </source>
</evidence>
<dbReference type="PANTHER" id="PTHR24369:SF213">
    <property type="entry name" value="INSULIN LIKE GROWTH FACTOR BINDING PROTEIN ACID LABILE SUBUNIT"/>
    <property type="match status" value="1"/>
</dbReference>
<dbReference type="AlphaFoldDB" id="A0A3B4YH54"/>
<dbReference type="Proteomes" id="UP000261360">
    <property type="component" value="Unplaced"/>
</dbReference>
<dbReference type="GeneTree" id="ENSGT00940000168310"/>
<keyword evidence="2" id="KW-0732">Signal</keyword>
<dbReference type="InterPro" id="IPR003591">
    <property type="entry name" value="Leu-rich_rpt_typical-subtyp"/>
</dbReference>
<evidence type="ECO:0000256" key="3">
    <source>
        <dbReference type="ARBA" id="ARBA00022737"/>
    </source>
</evidence>
<dbReference type="InterPro" id="IPR032675">
    <property type="entry name" value="LRR_dom_sf"/>
</dbReference>
<dbReference type="Pfam" id="PF13855">
    <property type="entry name" value="LRR_8"/>
    <property type="match status" value="1"/>
</dbReference>
<evidence type="ECO:0000256" key="2">
    <source>
        <dbReference type="ARBA" id="ARBA00022729"/>
    </source>
</evidence>
<dbReference type="InterPro" id="IPR001611">
    <property type="entry name" value="Leu-rich_rpt"/>
</dbReference>
<protein>
    <recommendedName>
        <fullName evidence="4">LRRCT domain-containing protein</fullName>
    </recommendedName>
</protein>
<proteinExistence type="predicted"/>
<feature type="domain" description="LRRCT" evidence="4">
    <location>
        <begin position="181"/>
        <end position="234"/>
    </location>
</feature>
<accession>A0A3B4YH54</accession>
<dbReference type="InterPro" id="IPR000483">
    <property type="entry name" value="Cys-rich_flank_reg_C"/>
</dbReference>
<dbReference type="Gene3D" id="3.80.10.10">
    <property type="entry name" value="Ribonuclease Inhibitor"/>
    <property type="match status" value="1"/>
</dbReference>
<reference evidence="5" key="1">
    <citation type="submission" date="2025-08" db="UniProtKB">
        <authorList>
            <consortium name="Ensembl"/>
        </authorList>
    </citation>
    <scope>IDENTIFICATION</scope>
</reference>
<dbReference type="PANTHER" id="PTHR24369">
    <property type="entry name" value="ANTIGEN BSP, PUTATIVE-RELATED"/>
    <property type="match status" value="1"/>
</dbReference>
<sequence length="283" mass="31888">MTSYRFSTQVADWPLLPASERINILTGWTQGSGLLALLEGELIVCLCNFNGAVMCVGNALTDIPNLAFHVAPQLKSVKLSSNDLSTLPARVFSPLTALEQLYIDENQLETIAPEIFEGLVVLQHLDLRHNKLTSPASDVFDGLTNLTLLNLGRNSIKYLPPTIFHSLPKLLSLSIYNNDDNPWDCTCGIRGIARWIRHNQHVVIDKEDVMCQSPMYQLLRTIVSLRDEEFNFCDTTTVPSFPTLNELHETTQPFHTISTIGQKTYRLQILLHAFKHTLTQIQF</sequence>
<dbReference type="Ensembl" id="ENSSLDT00000023061.1">
    <property type="protein sequence ID" value="ENSSLDP00000022339.1"/>
    <property type="gene ID" value="ENSSLDG00000017433.1"/>
</dbReference>
<dbReference type="STRING" id="1841481.ENSSLDP00000022339"/>
<name>A0A3B4YH54_SERLL</name>
<keyword evidence="6" id="KW-1185">Reference proteome</keyword>
<dbReference type="GO" id="GO:0005886">
    <property type="term" value="C:plasma membrane"/>
    <property type="evidence" value="ECO:0007669"/>
    <property type="project" value="TreeGrafter"/>
</dbReference>
<keyword evidence="3" id="KW-0677">Repeat</keyword>
<reference evidence="5" key="2">
    <citation type="submission" date="2025-09" db="UniProtKB">
        <authorList>
            <consortium name="Ensembl"/>
        </authorList>
    </citation>
    <scope>IDENTIFICATION</scope>
</reference>
<evidence type="ECO:0000256" key="1">
    <source>
        <dbReference type="ARBA" id="ARBA00022614"/>
    </source>
</evidence>
<organism evidence="5 6">
    <name type="scientific">Seriola lalandi dorsalis</name>
    <dbReference type="NCBI Taxonomy" id="1841481"/>
    <lineage>
        <taxon>Eukaryota</taxon>
        <taxon>Metazoa</taxon>
        <taxon>Chordata</taxon>
        <taxon>Craniata</taxon>
        <taxon>Vertebrata</taxon>
        <taxon>Euteleostomi</taxon>
        <taxon>Actinopterygii</taxon>
        <taxon>Neopterygii</taxon>
        <taxon>Teleostei</taxon>
        <taxon>Neoteleostei</taxon>
        <taxon>Acanthomorphata</taxon>
        <taxon>Carangaria</taxon>
        <taxon>Carangiformes</taxon>
        <taxon>Carangidae</taxon>
        <taxon>Seriola</taxon>
    </lineage>
</organism>
<keyword evidence="1" id="KW-0433">Leucine-rich repeat</keyword>
<dbReference type="SMART" id="SM00369">
    <property type="entry name" value="LRR_TYP"/>
    <property type="match status" value="4"/>
</dbReference>
<evidence type="ECO:0000313" key="5">
    <source>
        <dbReference type="Ensembl" id="ENSSLDP00000022339.1"/>
    </source>
</evidence>